<evidence type="ECO:0000256" key="5">
    <source>
        <dbReference type="ARBA" id="ARBA00022741"/>
    </source>
</evidence>
<dbReference type="GO" id="GO:0005524">
    <property type="term" value="F:ATP binding"/>
    <property type="evidence" value="ECO:0007669"/>
    <property type="project" value="UniProtKB-KW"/>
</dbReference>
<gene>
    <name evidence="12" type="ORF">C481_09857</name>
</gene>
<organism evidence="12 13">
    <name type="scientific">Natrialba asiatica (strain ATCC 700177 / DSM 12278 / JCM 9576 / FERM P-10747 / NBRC 102637 / 172P1)</name>
    <dbReference type="NCBI Taxonomy" id="29540"/>
    <lineage>
        <taxon>Archaea</taxon>
        <taxon>Methanobacteriati</taxon>
        <taxon>Methanobacteriota</taxon>
        <taxon>Stenosarchaea group</taxon>
        <taxon>Halobacteria</taxon>
        <taxon>Halobacteriales</taxon>
        <taxon>Natrialbaceae</taxon>
        <taxon>Natrialba</taxon>
    </lineage>
</organism>
<evidence type="ECO:0000256" key="9">
    <source>
        <dbReference type="SAM" id="Phobius"/>
    </source>
</evidence>
<reference evidence="12 13" key="1">
    <citation type="journal article" date="2014" name="PLoS Genet.">
        <title>Phylogenetically driven sequencing of extremely halophilic archaea reveals strategies for static and dynamic osmo-response.</title>
        <authorList>
            <person name="Becker E.A."/>
            <person name="Seitzer P.M."/>
            <person name="Tritt A."/>
            <person name="Larsen D."/>
            <person name="Krusor M."/>
            <person name="Yao A.I."/>
            <person name="Wu D."/>
            <person name="Madern D."/>
            <person name="Eisen J.A."/>
            <person name="Darling A.E."/>
            <person name="Facciotti M.T."/>
        </authorList>
    </citation>
    <scope>NUCLEOTIDE SEQUENCE [LARGE SCALE GENOMIC DNA]</scope>
    <source>
        <strain evidence="12 13">DSM 12278</strain>
    </source>
</reference>
<protein>
    <submittedName>
        <fullName evidence="12">ABC transporter</fullName>
    </submittedName>
</protein>
<evidence type="ECO:0000256" key="3">
    <source>
        <dbReference type="ARBA" id="ARBA00022475"/>
    </source>
</evidence>
<evidence type="ECO:0000259" key="11">
    <source>
        <dbReference type="PROSITE" id="PS50929"/>
    </source>
</evidence>
<dbReference type="PANTHER" id="PTHR24221:SF654">
    <property type="entry name" value="ATP-BINDING CASSETTE SUB-FAMILY B MEMBER 6"/>
    <property type="match status" value="1"/>
</dbReference>
<keyword evidence="2" id="KW-0813">Transport</keyword>
<dbReference type="InterPro" id="IPR011527">
    <property type="entry name" value="ABC1_TM_dom"/>
</dbReference>
<dbReference type="SUPFAM" id="SSF52540">
    <property type="entry name" value="P-loop containing nucleoside triphosphate hydrolases"/>
    <property type="match status" value="1"/>
</dbReference>
<dbReference type="InterPro" id="IPR017871">
    <property type="entry name" value="ABC_transporter-like_CS"/>
</dbReference>
<evidence type="ECO:0000256" key="8">
    <source>
        <dbReference type="ARBA" id="ARBA00023136"/>
    </source>
</evidence>
<sequence length="604" mass="67311">MSTADDDNIDLTWREKGQALYRVAKFQPRFAIAVITLSVVAAILEGFGLSFIMPIIEIAQSNASAEESGSLLGIFLSIYETVGVPFTLGYLVVGVALVMTVRFTTSFLVGWFRAAIETRYVRFLQEEAFNHALDAEVAYFDEEGSDDILNAIVTQAEYAGRVIRYTLQAIEQGLLAFMYFLLAFLLSPVLTVLTGAFLGFTTLFFRNILDTGYSLGDEVAEAKEEIQSNAQAGTQGVREVKVFGLIDELRAEFATAVDKFERNRIKLLRNESAITNFYQLTTAVTVFVLIYLALAFSSMSIGELGIFLFAMFRLGPKVSNLNKHVYRVEGELPHLVRTQEFVDELKRNHEPIDDSQPIPRSINKIEFNNVQFSYNKSDEIVLQGVSFGFDSSDFVAFVGPSGAGKSTIASLLARMYEPDSGEIRADGKPIDEFDIKDWRSRVTIVRQDPHMFNDTLRWNVTVGNRDATQAEVEEVCEIAQVAEFLDELPNGYDTVLGDQGVKLSGGQRQRVAIARALLKNADLLILDEATSDLDTSLEQSVHDGIEMMDRDYAMLVIAHRLSTVTNADRIYTMESGHIVESGEHSALLEENGTYKELYSLQSVQ</sequence>
<dbReference type="SMART" id="SM00382">
    <property type="entry name" value="AAA"/>
    <property type="match status" value="1"/>
</dbReference>
<dbReference type="PANTHER" id="PTHR24221">
    <property type="entry name" value="ATP-BINDING CASSETTE SUB-FAMILY B"/>
    <property type="match status" value="1"/>
</dbReference>
<evidence type="ECO:0000259" key="10">
    <source>
        <dbReference type="PROSITE" id="PS50893"/>
    </source>
</evidence>
<keyword evidence="7 9" id="KW-1133">Transmembrane helix</keyword>
<keyword evidence="6" id="KW-0067">ATP-binding</keyword>
<accession>M0ASX6</accession>
<evidence type="ECO:0000256" key="2">
    <source>
        <dbReference type="ARBA" id="ARBA00022448"/>
    </source>
</evidence>
<dbReference type="RefSeq" id="WP_006109006.1">
    <property type="nucleotide sequence ID" value="NZ_AOIO01000023.1"/>
</dbReference>
<dbReference type="InterPro" id="IPR003593">
    <property type="entry name" value="AAA+_ATPase"/>
</dbReference>
<dbReference type="Gene3D" id="3.40.50.300">
    <property type="entry name" value="P-loop containing nucleotide triphosphate hydrolases"/>
    <property type="match status" value="1"/>
</dbReference>
<dbReference type="STRING" id="29540.C481_09857"/>
<dbReference type="Pfam" id="PF00005">
    <property type="entry name" value="ABC_tran"/>
    <property type="match status" value="1"/>
</dbReference>
<dbReference type="GO" id="GO:0140359">
    <property type="term" value="F:ABC-type transporter activity"/>
    <property type="evidence" value="ECO:0007669"/>
    <property type="project" value="InterPro"/>
</dbReference>
<evidence type="ECO:0000256" key="1">
    <source>
        <dbReference type="ARBA" id="ARBA00004651"/>
    </source>
</evidence>
<dbReference type="PROSITE" id="PS50893">
    <property type="entry name" value="ABC_TRANSPORTER_2"/>
    <property type="match status" value="1"/>
</dbReference>
<evidence type="ECO:0000256" key="4">
    <source>
        <dbReference type="ARBA" id="ARBA00022692"/>
    </source>
</evidence>
<dbReference type="FunFam" id="3.40.50.300:FF:000221">
    <property type="entry name" value="Multidrug ABC transporter ATP-binding protein"/>
    <property type="match status" value="1"/>
</dbReference>
<dbReference type="Gene3D" id="1.20.1560.10">
    <property type="entry name" value="ABC transporter type 1, transmembrane domain"/>
    <property type="match status" value="1"/>
</dbReference>
<comment type="subcellular location">
    <subcellularLocation>
        <location evidence="1">Cell membrane</location>
        <topology evidence="1">Multi-pass membrane protein</topology>
    </subcellularLocation>
</comment>
<feature type="transmembrane region" description="Helical" evidence="9">
    <location>
        <begin position="88"/>
        <end position="112"/>
    </location>
</feature>
<comment type="caution">
    <text evidence="12">The sequence shown here is derived from an EMBL/GenBank/DDBJ whole genome shotgun (WGS) entry which is preliminary data.</text>
</comment>
<dbReference type="PROSITE" id="PS00211">
    <property type="entry name" value="ABC_TRANSPORTER_1"/>
    <property type="match status" value="1"/>
</dbReference>
<dbReference type="EMBL" id="AOIO01000023">
    <property type="protein sequence ID" value="ELZ01816.1"/>
    <property type="molecule type" value="Genomic_DNA"/>
</dbReference>
<evidence type="ECO:0000256" key="7">
    <source>
        <dbReference type="ARBA" id="ARBA00022989"/>
    </source>
</evidence>
<evidence type="ECO:0000256" key="6">
    <source>
        <dbReference type="ARBA" id="ARBA00022840"/>
    </source>
</evidence>
<dbReference type="Proteomes" id="UP000011554">
    <property type="component" value="Unassembled WGS sequence"/>
</dbReference>
<dbReference type="GO" id="GO:0005886">
    <property type="term" value="C:plasma membrane"/>
    <property type="evidence" value="ECO:0007669"/>
    <property type="project" value="UniProtKB-SubCell"/>
</dbReference>
<dbReference type="Pfam" id="PF00664">
    <property type="entry name" value="ABC_membrane"/>
    <property type="match status" value="1"/>
</dbReference>
<keyword evidence="4 9" id="KW-0812">Transmembrane</keyword>
<evidence type="ECO:0000313" key="12">
    <source>
        <dbReference type="EMBL" id="ELZ01816.1"/>
    </source>
</evidence>
<keyword evidence="5" id="KW-0547">Nucleotide-binding</keyword>
<feature type="transmembrane region" description="Helical" evidence="9">
    <location>
        <begin position="174"/>
        <end position="205"/>
    </location>
</feature>
<dbReference type="PATRIC" id="fig|29540.5.peg.2008"/>
<keyword evidence="13" id="KW-1185">Reference proteome</keyword>
<dbReference type="InterPro" id="IPR027417">
    <property type="entry name" value="P-loop_NTPase"/>
</dbReference>
<evidence type="ECO:0000313" key="13">
    <source>
        <dbReference type="Proteomes" id="UP000011554"/>
    </source>
</evidence>
<dbReference type="InterPro" id="IPR003439">
    <property type="entry name" value="ABC_transporter-like_ATP-bd"/>
</dbReference>
<keyword evidence="8 9" id="KW-0472">Membrane</keyword>
<feature type="transmembrane region" description="Helical" evidence="9">
    <location>
        <begin position="30"/>
        <end position="56"/>
    </location>
</feature>
<feature type="domain" description="ABC transporter" evidence="10">
    <location>
        <begin position="365"/>
        <end position="600"/>
    </location>
</feature>
<dbReference type="InterPro" id="IPR036640">
    <property type="entry name" value="ABC1_TM_sf"/>
</dbReference>
<dbReference type="GO" id="GO:0016887">
    <property type="term" value="F:ATP hydrolysis activity"/>
    <property type="evidence" value="ECO:0007669"/>
    <property type="project" value="InterPro"/>
</dbReference>
<name>M0ASX6_NATA1</name>
<keyword evidence="3" id="KW-1003">Cell membrane</keyword>
<dbReference type="SUPFAM" id="SSF90123">
    <property type="entry name" value="ABC transporter transmembrane region"/>
    <property type="match status" value="1"/>
</dbReference>
<dbReference type="InterPro" id="IPR039421">
    <property type="entry name" value="Type_1_exporter"/>
</dbReference>
<dbReference type="AlphaFoldDB" id="M0ASX6"/>
<feature type="transmembrane region" description="Helical" evidence="9">
    <location>
        <begin position="286"/>
        <end position="312"/>
    </location>
</feature>
<dbReference type="eggNOG" id="arCOG02841">
    <property type="taxonomic scope" value="Archaea"/>
</dbReference>
<feature type="domain" description="ABC transmembrane type-1" evidence="11">
    <location>
        <begin position="32"/>
        <end position="330"/>
    </location>
</feature>
<dbReference type="PROSITE" id="PS50929">
    <property type="entry name" value="ABC_TM1F"/>
    <property type="match status" value="1"/>
</dbReference>
<dbReference type="OrthoDB" id="121502at2157"/>
<proteinExistence type="predicted"/>